<accession>A0A976R725</accession>
<proteinExistence type="predicted"/>
<dbReference type="InterPro" id="IPR056906">
    <property type="entry name" value="ORF2/G2P_dom"/>
</dbReference>
<name>A0A976R725_9VIRU</name>
<evidence type="ECO:0000313" key="2">
    <source>
        <dbReference type="EMBL" id="UPW41279.1"/>
    </source>
</evidence>
<organism evidence="2">
    <name type="scientific">Sigmofec virus UA08Rod_4510</name>
    <dbReference type="NCBI Taxonomy" id="2929402"/>
    <lineage>
        <taxon>Viruses</taxon>
        <taxon>Monodnaviria</taxon>
        <taxon>Sangervirae</taxon>
        <taxon>Phixviricota</taxon>
        <taxon>Malgrandaviricetes</taxon>
        <taxon>Petitvirales</taxon>
        <taxon>Microviridae</taxon>
    </lineage>
</organism>
<evidence type="ECO:0000259" key="1">
    <source>
        <dbReference type="Pfam" id="PF23343"/>
    </source>
</evidence>
<protein>
    <submittedName>
        <fullName evidence="2">Replication initiator protein</fullName>
    </submittedName>
</protein>
<dbReference type="Pfam" id="PF23343">
    <property type="entry name" value="REP_ORF2-G2P"/>
    <property type="match status" value="1"/>
</dbReference>
<feature type="domain" description="Replication-associated protein ORF2/G2P" evidence="1">
    <location>
        <begin position="90"/>
        <end position="182"/>
    </location>
</feature>
<reference evidence="2" key="1">
    <citation type="submission" date="2022-02" db="EMBL/GenBank/DDBJ databases">
        <title>Towards deciphering the DNA virus diversity associated with rodent species in the families Cricetidae and Heteromyidae.</title>
        <authorList>
            <person name="Lund M."/>
            <person name="Larsen B.B."/>
            <person name="Gryseels S."/>
            <person name="Kraberger S."/>
            <person name="Rowsey D.M."/>
            <person name="Steger L."/>
            <person name="Yule K.M."/>
            <person name="Upham N.S."/>
            <person name="Worobey M."/>
            <person name="Van Doorslaer K."/>
            <person name="Varsani A."/>
        </authorList>
    </citation>
    <scope>NUCLEOTIDE SEQUENCE</scope>
    <source>
        <strain evidence="2">UA08Rod_4510</strain>
    </source>
</reference>
<sequence length="355" mass="43587">MCIYPTKIKNKRYLPTRKNGYRPPICHDERLRYVEVECGMCRECLRKKGREWRIRNYEQLKQTPTAVFFTGTFTDERIEYLSKKYNINKEDANKIATKETRLFLERIRKYNKGKSIKHWIVTEKGHTNTRRIHIHGIFYAENNHTQQSLKWLLRNEWIAGYSYNGKYVNERTINYVSKYLTKIDEDNRDFRGIVLCSPGLGKEYVNRNRKRFEWRGDKSKEDYYCRNGQKIALPRYYKEKLYTEEQRELLWIYREERGEKYVNGYKMYVRTEEEMHEYDRLRKQRREDIEGTFKETITDILIKKGSNRINNRSKYKQKLIELYGKELRQRQRADKKLCEDINEFKKGYRGKDQYW</sequence>
<dbReference type="EMBL" id="OM869569">
    <property type="protein sequence ID" value="UPW41279.1"/>
    <property type="molecule type" value="Genomic_DNA"/>
</dbReference>